<evidence type="ECO:0000313" key="2">
    <source>
        <dbReference type="EMBL" id="SMC10835.1"/>
    </source>
</evidence>
<dbReference type="InterPro" id="IPR024976">
    <property type="entry name" value="DUF3885"/>
</dbReference>
<proteinExistence type="predicted"/>
<organism evidence="2 3">
    <name type="scientific">Roseovarius aestuarii</name>
    <dbReference type="NCBI Taxonomy" id="475083"/>
    <lineage>
        <taxon>Bacteria</taxon>
        <taxon>Pseudomonadati</taxon>
        <taxon>Pseudomonadota</taxon>
        <taxon>Alphaproteobacteria</taxon>
        <taxon>Rhodobacterales</taxon>
        <taxon>Roseobacteraceae</taxon>
        <taxon>Roseovarius</taxon>
    </lineage>
</organism>
<protein>
    <recommendedName>
        <fullName evidence="1">DUF3885 domain-containing protein</fullName>
    </recommendedName>
</protein>
<dbReference type="EMBL" id="FWXB01000002">
    <property type="protein sequence ID" value="SMC10835.1"/>
    <property type="molecule type" value="Genomic_DNA"/>
</dbReference>
<accession>A0A1X7BMI5</accession>
<dbReference type="RefSeq" id="WP_085798821.1">
    <property type="nucleotide sequence ID" value="NZ_FWXB01000002.1"/>
</dbReference>
<dbReference type="OrthoDB" id="72213at2"/>
<evidence type="ECO:0000259" key="1">
    <source>
        <dbReference type="Pfam" id="PF13021"/>
    </source>
</evidence>
<dbReference type="Pfam" id="PF13021">
    <property type="entry name" value="DUF3885"/>
    <property type="match status" value="1"/>
</dbReference>
<keyword evidence="3" id="KW-1185">Reference proteome</keyword>
<gene>
    <name evidence="2" type="ORF">ROA7745_00643</name>
</gene>
<sequence>MVNVIQQFESAFTCDEFPHAMFYEFEIGLRFELGGEEVSTSRPIKRFIQAFERADAVSSELFEKSKSLWLLSSSYSDDLPKKKRLKPFKLCGIRSASFRYLGATPQQDENQSKELGSDLYRHWDAAELDGRDRLREVLWLALGSELGVRPTVQAKIYIVDFERNIALHPYDDRGMDVVSMDKNISPTCMRPINHGCSNTTSHV</sequence>
<name>A0A1X7BMI5_9RHOB</name>
<feature type="domain" description="DUF3885" evidence="1">
    <location>
        <begin position="6"/>
        <end position="183"/>
    </location>
</feature>
<dbReference type="Proteomes" id="UP000193224">
    <property type="component" value="Unassembled WGS sequence"/>
</dbReference>
<dbReference type="AlphaFoldDB" id="A0A1X7BMI5"/>
<evidence type="ECO:0000313" key="3">
    <source>
        <dbReference type="Proteomes" id="UP000193224"/>
    </source>
</evidence>
<reference evidence="2 3" key="1">
    <citation type="submission" date="2017-03" db="EMBL/GenBank/DDBJ databases">
        <authorList>
            <person name="Afonso C.L."/>
            <person name="Miller P.J."/>
            <person name="Scott M.A."/>
            <person name="Spackman E."/>
            <person name="Goraichik I."/>
            <person name="Dimitrov K.M."/>
            <person name="Suarez D.L."/>
            <person name="Swayne D.E."/>
        </authorList>
    </citation>
    <scope>NUCLEOTIDE SEQUENCE [LARGE SCALE GENOMIC DNA]</scope>
    <source>
        <strain evidence="2 3">CECT 7745</strain>
    </source>
</reference>